<name>A0ABS3NKV9_9GAMM</name>
<dbReference type="InterPro" id="IPR017945">
    <property type="entry name" value="DHBP_synth_RibB-like_a/b_dom"/>
</dbReference>
<comment type="caution">
    <text evidence="2">The sequence shown here is derived from an EMBL/GenBank/DDBJ whole genome shotgun (WGS) entry which is preliminary data.</text>
</comment>
<reference evidence="2 3" key="1">
    <citation type="submission" date="2021-03" db="EMBL/GenBank/DDBJ databases">
        <authorList>
            <person name="Shang D.-D."/>
            <person name="Du Z.-J."/>
            <person name="Chen G.-J."/>
        </authorList>
    </citation>
    <scope>NUCLEOTIDE SEQUENCE [LARGE SCALE GENOMIC DNA]</scope>
    <source>
        <strain evidence="2 3">F1192</strain>
    </source>
</reference>
<dbReference type="PROSITE" id="PS51163">
    <property type="entry name" value="YRDC"/>
    <property type="match status" value="1"/>
</dbReference>
<feature type="domain" description="YrdC-like" evidence="1">
    <location>
        <begin position="13"/>
        <end position="199"/>
    </location>
</feature>
<evidence type="ECO:0000259" key="1">
    <source>
        <dbReference type="PROSITE" id="PS51163"/>
    </source>
</evidence>
<organism evidence="2 3">
    <name type="scientific">Psychrobacter coccoides</name>
    <dbReference type="NCBI Taxonomy" id="2818440"/>
    <lineage>
        <taxon>Bacteria</taxon>
        <taxon>Pseudomonadati</taxon>
        <taxon>Pseudomonadota</taxon>
        <taxon>Gammaproteobacteria</taxon>
        <taxon>Moraxellales</taxon>
        <taxon>Moraxellaceae</taxon>
        <taxon>Psychrobacter</taxon>
    </lineage>
</organism>
<dbReference type="Proteomes" id="UP000664554">
    <property type="component" value="Unassembled WGS sequence"/>
</dbReference>
<dbReference type="EMBL" id="JAGBKM010000002">
    <property type="protein sequence ID" value="MBO1530044.1"/>
    <property type="molecule type" value="Genomic_DNA"/>
</dbReference>
<dbReference type="Gene3D" id="3.90.870.10">
    <property type="entry name" value="DHBP synthase"/>
    <property type="match status" value="1"/>
</dbReference>
<dbReference type="PANTHER" id="PTHR42828:SF3">
    <property type="entry name" value="THREONYLCARBAMOYL-AMP SYNTHASE"/>
    <property type="match status" value="1"/>
</dbReference>
<dbReference type="SUPFAM" id="SSF55821">
    <property type="entry name" value="YrdC/RibB"/>
    <property type="match status" value="1"/>
</dbReference>
<evidence type="ECO:0000313" key="3">
    <source>
        <dbReference type="Proteomes" id="UP000664554"/>
    </source>
</evidence>
<dbReference type="Pfam" id="PF01300">
    <property type="entry name" value="Sua5_yciO_yrdC"/>
    <property type="match status" value="1"/>
</dbReference>
<dbReference type="InterPro" id="IPR052532">
    <property type="entry name" value="SUA5_domain"/>
</dbReference>
<dbReference type="RefSeq" id="WP_207989357.1">
    <property type="nucleotide sequence ID" value="NZ_JAGBKM010000002.1"/>
</dbReference>
<protein>
    <submittedName>
        <fullName evidence="2">Threonylcarbamoyl-AMP synthase</fullName>
    </submittedName>
</protein>
<gene>
    <name evidence="2" type="ORF">J3492_02315</name>
</gene>
<dbReference type="InterPro" id="IPR006070">
    <property type="entry name" value="Sua5-like_dom"/>
</dbReference>
<proteinExistence type="predicted"/>
<evidence type="ECO:0000313" key="2">
    <source>
        <dbReference type="EMBL" id="MBO1530044.1"/>
    </source>
</evidence>
<dbReference type="NCBIfam" id="TIGR00057">
    <property type="entry name" value="L-threonylcarbamoyladenylate synthase"/>
    <property type="match status" value="1"/>
</dbReference>
<accession>A0ABS3NKV9</accession>
<keyword evidence="3" id="KW-1185">Reference proteome</keyword>
<sequence length="206" mass="22924">MQTFYIHPDNPQPRLIEQAADLLRNDKLLIYPTDTSYAFGCRLGAKDALEKLKLIRELDDKHQFTLLCRDLSEIATYATVDNQQFKQLKSHTPAPITFILNATKDVPKKLAHPKKKTIGIRVPSNPIAQALLEAMDEPILTSSLILPNSDNILDDPFEIEDLLSNQVDGLINAGIKTTKLTTIVDMTSGHPEVIREGAGEVESLLL</sequence>
<dbReference type="PANTHER" id="PTHR42828">
    <property type="entry name" value="DHBP SYNTHASE RIBB-LIKE ALPHA/BETA DOMAIN-CONTAINING PROTEIN"/>
    <property type="match status" value="1"/>
</dbReference>